<organism evidence="3 4">
    <name type="scientific">Photobacterium toruni</name>
    <dbReference type="NCBI Taxonomy" id="1935446"/>
    <lineage>
        <taxon>Bacteria</taxon>
        <taxon>Pseudomonadati</taxon>
        <taxon>Pseudomonadota</taxon>
        <taxon>Gammaproteobacteria</taxon>
        <taxon>Vibrionales</taxon>
        <taxon>Vibrionaceae</taxon>
        <taxon>Photobacterium</taxon>
    </lineage>
</organism>
<evidence type="ECO:0000313" key="3">
    <source>
        <dbReference type="EMBL" id="SKA43748.1"/>
    </source>
</evidence>
<dbReference type="RefSeq" id="WP_080175238.1">
    <property type="nucleotide sequence ID" value="NZ_AP024855.1"/>
</dbReference>
<dbReference type="OrthoDB" id="5828398at2"/>
<protein>
    <submittedName>
        <fullName evidence="3">Uncharacterized protein</fullName>
    </submittedName>
</protein>
<keyword evidence="5" id="KW-1185">Reference proteome</keyword>
<evidence type="ECO:0000256" key="1">
    <source>
        <dbReference type="SAM" id="Phobius"/>
    </source>
</evidence>
<reference evidence="2 5" key="2">
    <citation type="submission" date="2024-01" db="EMBL/GenBank/DDBJ databases">
        <title>Active colonisers of the gastrointestinal tract of Atlantic salmon farmed in a warm water region.</title>
        <authorList>
            <person name="Bowman J.P."/>
        </authorList>
    </citation>
    <scope>NUCLEOTIDE SEQUENCE [LARGE SCALE GENOMIC DNA]</scope>
    <source>
        <strain evidence="2 5">S3MW1</strain>
    </source>
</reference>
<feature type="transmembrane region" description="Helical" evidence="1">
    <location>
        <begin position="42"/>
        <end position="63"/>
    </location>
</feature>
<evidence type="ECO:0000313" key="4">
    <source>
        <dbReference type="Proteomes" id="UP000191116"/>
    </source>
</evidence>
<evidence type="ECO:0000313" key="2">
    <source>
        <dbReference type="EMBL" id="MEC6831160.1"/>
    </source>
</evidence>
<accession>A0A1T4TTT5</accession>
<name>A0A1T4TTT5_9GAMM</name>
<feature type="transmembrane region" description="Helical" evidence="1">
    <location>
        <begin position="84"/>
        <end position="105"/>
    </location>
</feature>
<dbReference type="Proteomes" id="UP000191116">
    <property type="component" value="Unassembled WGS sequence"/>
</dbReference>
<dbReference type="Proteomes" id="UP001306119">
    <property type="component" value="Unassembled WGS sequence"/>
</dbReference>
<feature type="transmembrane region" description="Helical" evidence="1">
    <location>
        <begin position="125"/>
        <end position="145"/>
    </location>
</feature>
<dbReference type="EMBL" id="FUWP01000014">
    <property type="protein sequence ID" value="SKA43748.1"/>
    <property type="molecule type" value="Genomic_DNA"/>
</dbReference>
<sequence length="156" mass="17376">MNKARLIRGIVFYTLAAIVFFSALEAAKFVFLLGSSKVLYPISIFIFSLGYSTLLLFVSYSLGQKLLFEGSRSNKLFSIKRQSMMSLCMLSLFAGLSVINIIVLSEFSSGKLISATLMHLCTLSLQYGVTTFIVTLIVLFAVMWVNNLMVDRVKNV</sequence>
<reference evidence="3 4" key="1">
    <citation type="submission" date="2017-02" db="EMBL/GenBank/DDBJ databases">
        <authorList>
            <person name="Peterson S.W."/>
        </authorList>
    </citation>
    <scope>NUCLEOTIDE SEQUENCE [LARGE SCALE GENOMIC DNA]</scope>
    <source>
        <strain evidence="3 4">CECT 9189</strain>
    </source>
</reference>
<dbReference type="AlphaFoldDB" id="A0A1T4TTT5"/>
<gene>
    <name evidence="3" type="ORF">CZ814_02463</name>
    <name evidence="2" type="ORF">VXS06_05200</name>
</gene>
<keyword evidence="1" id="KW-1133">Transmembrane helix</keyword>
<evidence type="ECO:0000313" key="5">
    <source>
        <dbReference type="Proteomes" id="UP001306119"/>
    </source>
</evidence>
<keyword evidence="1" id="KW-0472">Membrane</keyword>
<dbReference type="EMBL" id="JAYXUG010000002">
    <property type="protein sequence ID" value="MEC6831160.1"/>
    <property type="molecule type" value="Genomic_DNA"/>
</dbReference>
<proteinExistence type="predicted"/>
<keyword evidence="1" id="KW-0812">Transmembrane</keyword>